<accession>A0ABY2TKC3</accession>
<name>A0ABY2TKC3_9BACT</name>
<dbReference type="SUPFAM" id="SSF116842">
    <property type="entry name" value="XseB-like"/>
    <property type="match status" value="1"/>
</dbReference>
<dbReference type="RefSeq" id="WP_137623403.1">
    <property type="nucleotide sequence ID" value="NZ_JBOEJC010000001.1"/>
</dbReference>
<dbReference type="Gene3D" id="1.10.287.1040">
    <property type="entry name" value="Exonuclease VII, small subunit"/>
    <property type="match status" value="1"/>
</dbReference>
<dbReference type="EC" id="3.1.11.6" evidence="6"/>
<dbReference type="NCBIfam" id="TIGR01280">
    <property type="entry name" value="xseB"/>
    <property type="match status" value="1"/>
</dbReference>
<keyword evidence="3" id="KW-0540">Nuclease</keyword>
<comment type="similarity">
    <text evidence="1">Belongs to the XseB family.</text>
</comment>
<evidence type="ECO:0000256" key="5">
    <source>
        <dbReference type="ARBA" id="ARBA00022839"/>
    </source>
</evidence>
<keyword evidence="7" id="KW-0175">Coiled coil</keyword>
<proteinExistence type="inferred from homology"/>
<dbReference type="InterPro" id="IPR037004">
    <property type="entry name" value="Exonuc_VII_ssu_sf"/>
</dbReference>
<evidence type="ECO:0000256" key="7">
    <source>
        <dbReference type="SAM" id="Coils"/>
    </source>
</evidence>
<keyword evidence="9" id="KW-1185">Reference proteome</keyword>
<evidence type="ECO:0000256" key="3">
    <source>
        <dbReference type="ARBA" id="ARBA00022722"/>
    </source>
</evidence>
<gene>
    <name evidence="8" type="primary">xseB</name>
    <name evidence="8" type="ORF">CQA75_02090</name>
</gene>
<dbReference type="InterPro" id="IPR003761">
    <property type="entry name" value="Exonuc_VII_S"/>
</dbReference>
<evidence type="ECO:0000256" key="1">
    <source>
        <dbReference type="ARBA" id="ARBA00009998"/>
    </source>
</evidence>
<comment type="caution">
    <text evidence="8">The sequence shown here is derived from an EMBL/GenBank/DDBJ whole genome shotgun (WGS) entry which is preliminary data.</text>
</comment>
<keyword evidence="4" id="KW-0378">Hydrolase</keyword>
<reference evidence="8 9" key="1">
    <citation type="submission" date="2018-05" db="EMBL/GenBank/DDBJ databases">
        <title>Novel Campyloabacter and Helicobacter Species and Strains.</title>
        <authorList>
            <person name="Mannion A.J."/>
            <person name="Shen Z."/>
            <person name="Fox J.G."/>
        </authorList>
    </citation>
    <scope>NUCLEOTIDE SEQUENCE [LARGE SCALE GENOMIC DNA]</scope>
    <source>
        <strain evidence="9">MIT10-5678</strain>
    </source>
</reference>
<dbReference type="Proteomes" id="UP000309584">
    <property type="component" value="Unassembled WGS sequence"/>
</dbReference>
<organism evidence="8 9">
    <name type="scientific">Campylobacter taeniopygiae</name>
    <dbReference type="NCBI Taxonomy" id="2510188"/>
    <lineage>
        <taxon>Bacteria</taxon>
        <taxon>Pseudomonadati</taxon>
        <taxon>Campylobacterota</taxon>
        <taxon>Epsilonproteobacteria</taxon>
        <taxon>Campylobacterales</taxon>
        <taxon>Campylobacteraceae</taxon>
        <taxon>Campylobacter</taxon>
    </lineage>
</organism>
<dbReference type="Pfam" id="PF02609">
    <property type="entry name" value="Exonuc_VII_S"/>
    <property type="match status" value="1"/>
</dbReference>
<evidence type="ECO:0000256" key="4">
    <source>
        <dbReference type="ARBA" id="ARBA00022801"/>
    </source>
</evidence>
<protein>
    <recommendedName>
        <fullName evidence="6">Exodeoxyribonuclease VII small subunit</fullName>
        <ecNumber evidence="6">3.1.11.6</ecNumber>
    </recommendedName>
</protein>
<evidence type="ECO:0000313" key="9">
    <source>
        <dbReference type="Proteomes" id="UP000309584"/>
    </source>
</evidence>
<keyword evidence="2" id="KW-0963">Cytoplasm</keyword>
<evidence type="ECO:0000256" key="6">
    <source>
        <dbReference type="NCBIfam" id="TIGR01280"/>
    </source>
</evidence>
<sequence length="57" mass="6614">MSFEEKIKKANEALDKLNNDELTLNESVKIYKMGLESIKKAREELEKAKLEVESIDE</sequence>
<dbReference type="EMBL" id="NXLY01000003">
    <property type="protein sequence ID" value="TKX34432.1"/>
    <property type="molecule type" value="Genomic_DNA"/>
</dbReference>
<evidence type="ECO:0000256" key="2">
    <source>
        <dbReference type="ARBA" id="ARBA00022490"/>
    </source>
</evidence>
<feature type="coiled-coil region" evidence="7">
    <location>
        <begin position="7"/>
        <end position="55"/>
    </location>
</feature>
<keyword evidence="5" id="KW-0269">Exonuclease</keyword>
<evidence type="ECO:0000313" key="8">
    <source>
        <dbReference type="EMBL" id="TKX34432.1"/>
    </source>
</evidence>